<gene>
    <name evidence="2" type="ORF">METZ01_LOCUS184558</name>
</gene>
<dbReference type="GO" id="GO:0005737">
    <property type="term" value="C:cytoplasm"/>
    <property type="evidence" value="ECO:0007669"/>
    <property type="project" value="TreeGrafter"/>
</dbReference>
<sequence length="285" mass="31565">METLCGHAIVAAQAVIPTLRNLLPYVFEGRAAILSSILDHRAQGATMQILLITDIHANARALQAVLDRYGDADEVWCLGDLVEYGPCPSQCIDLARGHCDAVVLGNHDARYASEDPAVFESNVWGFDRSPDHIQWLGALPKTLSRNVDGISYHLVHATPQDPLRGTLWPHSESAEFTDALETAGTDRVLFGHTHMAFIHDVDGRRLVNAGTIGQPRDGDYRAQCMLIEDGEIRFERVEYDLDALRRDYAQSPLSQDTADTWFDYTRRGVVDVHGLQLGPYSSPTS</sequence>
<dbReference type="SUPFAM" id="SSF56300">
    <property type="entry name" value="Metallo-dependent phosphatases"/>
    <property type="match status" value="1"/>
</dbReference>
<organism evidence="2">
    <name type="scientific">marine metagenome</name>
    <dbReference type="NCBI Taxonomy" id="408172"/>
    <lineage>
        <taxon>unclassified sequences</taxon>
        <taxon>metagenomes</taxon>
        <taxon>ecological metagenomes</taxon>
    </lineage>
</organism>
<dbReference type="GO" id="GO:0016791">
    <property type="term" value="F:phosphatase activity"/>
    <property type="evidence" value="ECO:0007669"/>
    <property type="project" value="TreeGrafter"/>
</dbReference>
<dbReference type="CDD" id="cd00838">
    <property type="entry name" value="MPP_superfamily"/>
    <property type="match status" value="1"/>
</dbReference>
<proteinExistence type="predicted"/>
<dbReference type="EMBL" id="UINC01036954">
    <property type="protein sequence ID" value="SVB31704.1"/>
    <property type="molecule type" value="Genomic_DNA"/>
</dbReference>
<dbReference type="PANTHER" id="PTHR42850">
    <property type="entry name" value="METALLOPHOSPHOESTERASE"/>
    <property type="match status" value="1"/>
</dbReference>
<dbReference type="InterPro" id="IPR050126">
    <property type="entry name" value="Ap4A_hydrolase"/>
</dbReference>
<reference evidence="2" key="1">
    <citation type="submission" date="2018-05" db="EMBL/GenBank/DDBJ databases">
        <authorList>
            <person name="Lanie J.A."/>
            <person name="Ng W.-L."/>
            <person name="Kazmierczak K.M."/>
            <person name="Andrzejewski T.M."/>
            <person name="Davidsen T.M."/>
            <person name="Wayne K.J."/>
            <person name="Tettelin H."/>
            <person name="Glass J.I."/>
            <person name="Rusch D."/>
            <person name="Podicherti R."/>
            <person name="Tsui H.-C.T."/>
            <person name="Winkler M.E."/>
        </authorList>
    </citation>
    <scope>NUCLEOTIDE SEQUENCE</scope>
</reference>
<evidence type="ECO:0000259" key="1">
    <source>
        <dbReference type="Pfam" id="PF12850"/>
    </source>
</evidence>
<dbReference type="Gene3D" id="3.60.21.10">
    <property type="match status" value="1"/>
</dbReference>
<dbReference type="Pfam" id="PF12850">
    <property type="entry name" value="Metallophos_2"/>
    <property type="match status" value="1"/>
</dbReference>
<dbReference type="InterPro" id="IPR024654">
    <property type="entry name" value="Calcineurin-like_PHP_lpxH"/>
</dbReference>
<accession>A0A382D0Z4</accession>
<dbReference type="InterPro" id="IPR029052">
    <property type="entry name" value="Metallo-depent_PP-like"/>
</dbReference>
<feature type="domain" description="Calcineurin-like phosphoesterase" evidence="1">
    <location>
        <begin position="47"/>
        <end position="221"/>
    </location>
</feature>
<name>A0A382D0Z4_9ZZZZ</name>
<dbReference type="AlphaFoldDB" id="A0A382D0Z4"/>
<dbReference type="PANTHER" id="PTHR42850:SF2">
    <property type="entry name" value="BLL5683 PROTEIN"/>
    <property type="match status" value="1"/>
</dbReference>
<evidence type="ECO:0000313" key="2">
    <source>
        <dbReference type="EMBL" id="SVB31704.1"/>
    </source>
</evidence>
<protein>
    <recommendedName>
        <fullName evidence="1">Calcineurin-like phosphoesterase domain-containing protein</fullName>
    </recommendedName>
</protein>